<dbReference type="HOGENOM" id="CLU_2505280_0_0_6"/>
<evidence type="ECO:0000313" key="7">
    <source>
        <dbReference type="Proteomes" id="UP000018440"/>
    </source>
</evidence>
<comment type="caution">
    <text evidence="6">The sequence shown here is derived from an EMBL/GenBank/DDBJ whole genome shotgun (WGS) entry which is preliminary data.</text>
</comment>
<dbReference type="PROSITE" id="PS50850">
    <property type="entry name" value="MFS"/>
    <property type="match status" value="1"/>
</dbReference>
<evidence type="ECO:0000256" key="3">
    <source>
        <dbReference type="ARBA" id="ARBA00023136"/>
    </source>
</evidence>
<organism evidence="6 7">
    <name type="scientific">Acinetobacter schindleri CIP 107287</name>
    <dbReference type="NCBI Taxonomy" id="1217988"/>
    <lineage>
        <taxon>Bacteria</taxon>
        <taxon>Pseudomonadati</taxon>
        <taxon>Pseudomonadota</taxon>
        <taxon>Gammaproteobacteria</taxon>
        <taxon>Moraxellales</taxon>
        <taxon>Moraxellaceae</taxon>
        <taxon>Acinetobacter</taxon>
    </lineage>
</organism>
<gene>
    <name evidence="6" type="ORF">F955_02976</name>
</gene>
<evidence type="ECO:0000256" key="4">
    <source>
        <dbReference type="SAM" id="Phobius"/>
    </source>
</evidence>
<evidence type="ECO:0000256" key="2">
    <source>
        <dbReference type="ARBA" id="ARBA00022989"/>
    </source>
</evidence>
<feature type="transmembrane region" description="Helical" evidence="4">
    <location>
        <begin position="44"/>
        <end position="64"/>
    </location>
</feature>
<proteinExistence type="predicted"/>
<sequence>MAQYYPLTVRSTAIGWASAVERSGAIVGPILIGMLLGMELPHQLNFMAVGLLVVIVAIAVSLIVRKDRFVNADPVAEPKLKTVKA</sequence>
<evidence type="ECO:0000259" key="5">
    <source>
        <dbReference type="PROSITE" id="PS50850"/>
    </source>
</evidence>
<keyword evidence="3 4" id="KW-0472">Membrane</keyword>
<protein>
    <recommendedName>
        <fullName evidence="5">Major facilitator superfamily (MFS) profile domain-containing protein</fullName>
    </recommendedName>
</protein>
<keyword evidence="1 4" id="KW-0812">Transmembrane</keyword>
<reference evidence="6 7" key="1">
    <citation type="submission" date="2013-02" db="EMBL/GenBank/DDBJ databases">
        <title>The Genome Sequence of Acinetobacter schindleri CIP 107287.</title>
        <authorList>
            <consortium name="The Broad Institute Genome Sequencing Platform"/>
            <consortium name="The Broad Institute Genome Sequencing Center for Infectious Disease"/>
            <person name="Cerqueira G."/>
            <person name="Feldgarden M."/>
            <person name="Courvalin P."/>
            <person name="Perichon B."/>
            <person name="Grillot-Courvalin C."/>
            <person name="Clermont D."/>
            <person name="Rocha E."/>
            <person name="Yoon E.-J."/>
            <person name="Nemec A."/>
            <person name="Walker B."/>
            <person name="Young S.K."/>
            <person name="Zeng Q."/>
            <person name="Gargeya S."/>
            <person name="Fitzgerald M."/>
            <person name="Haas B."/>
            <person name="Abouelleil A."/>
            <person name="Alvarado L."/>
            <person name="Arachchi H.M."/>
            <person name="Berlin A.M."/>
            <person name="Chapman S.B."/>
            <person name="Dewar J."/>
            <person name="Goldberg J."/>
            <person name="Griggs A."/>
            <person name="Gujja S."/>
            <person name="Hansen M."/>
            <person name="Howarth C."/>
            <person name="Imamovic A."/>
            <person name="Larimer J."/>
            <person name="McCowan C."/>
            <person name="Murphy C."/>
            <person name="Neiman D."/>
            <person name="Pearson M."/>
            <person name="Priest M."/>
            <person name="Roberts A."/>
            <person name="Saif S."/>
            <person name="Shea T."/>
            <person name="Sisk P."/>
            <person name="Sykes S."/>
            <person name="Wortman J."/>
            <person name="Nusbaum C."/>
            <person name="Birren B."/>
        </authorList>
    </citation>
    <scope>NUCLEOTIDE SEQUENCE [LARGE SCALE GENOMIC DNA]</scope>
    <source>
        <strain evidence="6 7">CIP 107287</strain>
    </source>
</reference>
<evidence type="ECO:0000256" key="1">
    <source>
        <dbReference type="ARBA" id="ARBA00022692"/>
    </source>
</evidence>
<dbReference type="Gene3D" id="1.20.1250.20">
    <property type="entry name" value="MFS general substrate transporter like domains"/>
    <property type="match status" value="1"/>
</dbReference>
<dbReference type="InterPro" id="IPR036259">
    <property type="entry name" value="MFS_trans_sf"/>
</dbReference>
<dbReference type="PATRIC" id="fig|1217988.3.peg.2862"/>
<accession>N9AGN8</accession>
<dbReference type="GO" id="GO:0022857">
    <property type="term" value="F:transmembrane transporter activity"/>
    <property type="evidence" value="ECO:0007669"/>
    <property type="project" value="InterPro"/>
</dbReference>
<dbReference type="AlphaFoldDB" id="N9AGN8"/>
<feature type="domain" description="Major facilitator superfamily (MFS) profile" evidence="5">
    <location>
        <begin position="1"/>
        <end position="68"/>
    </location>
</feature>
<keyword evidence="2 4" id="KW-1133">Transmembrane helix</keyword>
<dbReference type="Proteomes" id="UP000018440">
    <property type="component" value="Unassembled WGS sequence"/>
</dbReference>
<evidence type="ECO:0000313" key="6">
    <source>
        <dbReference type="EMBL" id="ENV43233.1"/>
    </source>
</evidence>
<dbReference type="InterPro" id="IPR020846">
    <property type="entry name" value="MFS_dom"/>
</dbReference>
<dbReference type="SUPFAM" id="SSF103473">
    <property type="entry name" value="MFS general substrate transporter"/>
    <property type="match status" value="1"/>
</dbReference>
<dbReference type="EMBL" id="APPQ01000032">
    <property type="protein sequence ID" value="ENV43233.1"/>
    <property type="molecule type" value="Genomic_DNA"/>
</dbReference>
<name>N9AGN8_9GAMM</name>